<evidence type="ECO:0000313" key="4">
    <source>
        <dbReference type="Proteomes" id="UP001597055"/>
    </source>
</evidence>
<feature type="region of interest" description="Disordered" evidence="1">
    <location>
        <begin position="120"/>
        <end position="186"/>
    </location>
</feature>
<accession>A0ABW3AJV3</accession>
<feature type="transmembrane region" description="Helical" evidence="2">
    <location>
        <begin position="7"/>
        <end position="32"/>
    </location>
</feature>
<feature type="compositionally biased region" description="Low complexity" evidence="1">
    <location>
        <begin position="152"/>
        <end position="179"/>
    </location>
</feature>
<sequence length="236" mass="24336">MNVPRQFVNLIGAVVVVAILALGITLIAVPLYSDSQTIDASRREVAQTNDIYAVQVAQLSSANERIDEINADVATLRAQITPILALDDIIEIVLRSAEANGAAIESVTVADIEAFAPRPGAAAEDATARATASDPTAPTEEDQTAVDESAAETDAAAADDTTDAAAAETAETPPAEAESPQSQVPLTIEVTVESAARAAAFMDALGQGPRLIVPTSAKLDAGRLIITAYALMRTGD</sequence>
<dbReference type="RefSeq" id="WP_204979038.1">
    <property type="nucleotide sequence ID" value="NZ_JBHTII010000002.1"/>
</dbReference>
<keyword evidence="4" id="KW-1185">Reference proteome</keyword>
<protein>
    <recommendedName>
        <fullName evidence="5">Tfp pilus assembly protein PilO</fullName>
    </recommendedName>
</protein>
<evidence type="ECO:0000256" key="2">
    <source>
        <dbReference type="SAM" id="Phobius"/>
    </source>
</evidence>
<keyword evidence="2" id="KW-0812">Transmembrane</keyword>
<organism evidence="3 4">
    <name type="scientific">Microbacterium insulae</name>
    <dbReference type="NCBI Taxonomy" id="483014"/>
    <lineage>
        <taxon>Bacteria</taxon>
        <taxon>Bacillati</taxon>
        <taxon>Actinomycetota</taxon>
        <taxon>Actinomycetes</taxon>
        <taxon>Micrococcales</taxon>
        <taxon>Microbacteriaceae</taxon>
        <taxon>Microbacterium</taxon>
    </lineage>
</organism>
<evidence type="ECO:0000256" key="1">
    <source>
        <dbReference type="SAM" id="MobiDB-lite"/>
    </source>
</evidence>
<evidence type="ECO:0000313" key="3">
    <source>
        <dbReference type="EMBL" id="MFD0791261.1"/>
    </source>
</evidence>
<feature type="compositionally biased region" description="Acidic residues" evidence="1">
    <location>
        <begin position="139"/>
        <end position="151"/>
    </location>
</feature>
<keyword evidence="2" id="KW-1133">Transmembrane helix</keyword>
<dbReference type="EMBL" id="JBHTII010000002">
    <property type="protein sequence ID" value="MFD0791261.1"/>
    <property type="molecule type" value="Genomic_DNA"/>
</dbReference>
<keyword evidence="2" id="KW-0472">Membrane</keyword>
<name>A0ABW3AJV3_9MICO</name>
<gene>
    <name evidence="3" type="ORF">ACFQ0P_12695</name>
</gene>
<dbReference type="Proteomes" id="UP001597055">
    <property type="component" value="Unassembled WGS sequence"/>
</dbReference>
<proteinExistence type="predicted"/>
<reference evidence="4" key="1">
    <citation type="journal article" date="2019" name="Int. J. Syst. Evol. Microbiol.">
        <title>The Global Catalogue of Microorganisms (GCM) 10K type strain sequencing project: providing services to taxonomists for standard genome sequencing and annotation.</title>
        <authorList>
            <consortium name="The Broad Institute Genomics Platform"/>
            <consortium name="The Broad Institute Genome Sequencing Center for Infectious Disease"/>
            <person name="Wu L."/>
            <person name="Ma J."/>
        </authorList>
    </citation>
    <scope>NUCLEOTIDE SEQUENCE [LARGE SCALE GENOMIC DNA]</scope>
    <source>
        <strain evidence="4">CCUG 54523</strain>
    </source>
</reference>
<comment type="caution">
    <text evidence="3">The sequence shown here is derived from an EMBL/GenBank/DDBJ whole genome shotgun (WGS) entry which is preliminary data.</text>
</comment>
<feature type="compositionally biased region" description="Low complexity" evidence="1">
    <location>
        <begin position="120"/>
        <end position="132"/>
    </location>
</feature>
<evidence type="ECO:0008006" key="5">
    <source>
        <dbReference type="Google" id="ProtNLM"/>
    </source>
</evidence>